<accession>I7LWC1</accession>
<name>I7LWC1_TETTS</name>
<dbReference type="InParanoid" id="I7LWC1"/>
<dbReference type="AlphaFoldDB" id="I7LWC1"/>
<sequence length="1032" mass="120718">MFNLNTPINPQQRLMSESDRNQSSTKKIHTCPSHLAAGILIQSDHQSKHAQKVYCDACIIQFYHRSNTFLSNFNIGQQIQLNQNGNALINLGQKTIDKFNNSLILTEQEEYKPNFIMDCQSNCKERNKEITMQQQLTQKQALIYLQNMQQNYHTNPETQNSIQPQGNSFIPPNHQNQNQEQQNQFVMMQAQQNTVVTYNYQNPDAFRSSTQHNNMNNHNIISYNNQCQMQQGQQQIVQNPSMQQLNEKFQNQTSNNTFYSTQIQQINQLNTPQSQLDEINLQAKNFSLSDQPIHHSMQNPLELQYLQQNNMILQNQSASQSQNQQSYQDIFQYPQARQEYNMQYNSGNNNYNNQNSFNNFDNQQKNQIIIPSEQQLVNGFNQQNQQNIQNGRIISLELSAEKKNYSALQFQLNQNSTTSNKLNSSDASAQIQSNSMLPYQQNEKQLVLKQCGLKKINQQIKHANRQYKQQSDSHNQGQNELHISYRACDEEFIDEEEMKLVLGHEYQQELYSKNKRQQNKRLSQEAQCDKLIKKQSQIKQTQAVGKSKEIEKKKSDKSKKQQNYVVSRWCPQSQQLLFEWNNTPLKQIQLQSDKIVNESVNVASYVNILNKNRIMIISQNTCSLKYQINLIDLQENRVICKNQLGSNFQLYPFEPSKLNVQTVKINERLSCIYLMGGSYFKIIKNSSLNNVKRVKQFCIQQILPIYKGRQVVALSLNGLINIYSTAQDNFHLIKSMKIKRESPISISYVNYFDVDTENSLIYCCVLSNRTQFIQIFNMFTGEIIYTQDIHILQQNYGYNITNMKIFQNHLYIELQLQQDEHHHPVQSGCEVPIQFKVQAYKIDNQSHHLNEFKTYNHSNILKSTFSSQQFFLYNSQKSCIIGFEKLNQKKYKHYLTPSSNQLCMPNQQMSSNLIPIDKNEKIPMMNQEQLSLSLGESSVNEKIFKLNIKQTSPKFRPIFTHIFKEIPHGHQSKQKKQISSICNQIPNYQQSLAQNYSSQFICEQELNQIQDNQDMVLTLFDQNKNVYKIYQN</sequence>
<dbReference type="Proteomes" id="UP000009168">
    <property type="component" value="Unassembled WGS sequence"/>
</dbReference>
<evidence type="ECO:0000256" key="1">
    <source>
        <dbReference type="SAM" id="MobiDB-lite"/>
    </source>
</evidence>
<protein>
    <submittedName>
        <fullName evidence="2">Uncharacterized protein</fullName>
    </submittedName>
</protein>
<dbReference type="RefSeq" id="XP_001021596.2">
    <property type="nucleotide sequence ID" value="XM_001021596.2"/>
</dbReference>
<dbReference type="EMBL" id="GG662603">
    <property type="protein sequence ID" value="EAS01351.2"/>
    <property type="molecule type" value="Genomic_DNA"/>
</dbReference>
<gene>
    <name evidence="2" type="ORF">TTHERM_00149610</name>
</gene>
<evidence type="ECO:0000313" key="3">
    <source>
        <dbReference type="Proteomes" id="UP000009168"/>
    </source>
</evidence>
<organism evidence="2 3">
    <name type="scientific">Tetrahymena thermophila (strain SB210)</name>
    <dbReference type="NCBI Taxonomy" id="312017"/>
    <lineage>
        <taxon>Eukaryota</taxon>
        <taxon>Sar</taxon>
        <taxon>Alveolata</taxon>
        <taxon>Ciliophora</taxon>
        <taxon>Intramacronucleata</taxon>
        <taxon>Oligohymenophorea</taxon>
        <taxon>Hymenostomatida</taxon>
        <taxon>Tetrahymenina</taxon>
        <taxon>Tetrahymenidae</taxon>
        <taxon>Tetrahymena</taxon>
    </lineage>
</organism>
<keyword evidence="3" id="KW-1185">Reference proteome</keyword>
<feature type="region of interest" description="Disordered" evidence="1">
    <location>
        <begin position="1"/>
        <end position="27"/>
    </location>
</feature>
<evidence type="ECO:0000313" key="2">
    <source>
        <dbReference type="EMBL" id="EAS01351.2"/>
    </source>
</evidence>
<dbReference type="KEGG" id="tet:TTHERM_00149610"/>
<reference evidence="3" key="1">
    <citation type="journal article" date="2006" name="PLoS Biol.">
        <title>Macronuclear genome sequence of the ciliate Tetrahymena thermophila, a model eukaryote.</title>
        <authorList>
            <person name="Eisen J.A."/>
            <person name="Coyne R.S."/>
            <person name="Wu M."/>
            <person name="Wu D."/>
            <person name="Thiagarajan M."/>
            <person name="Wortman J.R."/>
            <person name="Badger J.H."/>
            <person name="Ren Q."/>
            <person name="Amedeo P."/>
            <person name="Jones K.M."/>
            <person name="Tallon L.J."/>
            <person name="Delcher A.L."/>
            <person name="Salzberg S.L."/>
            <person name="Silva J.C."/>
            <person name="Haas B.J."/>
            <person name="Majoros W.H."/>
            <person name="Farzad M."/>
            <person name="Carlton J.M."/>
            <person name="Smith R.K. Jr."/>
            <person name="Garg J."/>
            <person name="Pearlman R.E."/>
            <person name="Karrer K.M."/>
            <person name="Sun L."/>
            <person name="Manning G."/>
            <person name="Elde N.C."/>
            <person name="Turkewitz A.P."/>
            <person name="Asai D.J."/>
            <person name="Wilkes D.E."/>
            <person name="Wang Y."/>
            <person name="Cai H."/>
            <person name="Collins K."/>
            <person name="Stewart B.A."/>
            <person name="Lee S.R."/>
            <person name="Wilamowska K."/>
            <person name="Weinberg Z."/>
            <person name="Ruzzo W.L."/>
            <person name="Wloga D."/>
            <person name="Gaertig J."/>
            <person name="Frankel J."/>
            <person name="Tsao C.-C."/>
            <person name="Gorovsky M.A."/>
            <person name="Keeling P.J."/>
            <person name="Waller R.F."/>
            <person name="Patron N.J."/>
            <person name="Cherry J.M."/>
            <person name="Stover N.A."/>
            <person name="Krieger C.J."/>
            <person name="del Toro C."/>
            <person name="Ryder H.F."/>
            <person name="Williamson S.C."/>
            <person name="Barbeau R.A."/>
            <person name="Hamilton E.P."/>
            <person name="Orias E."/>
        </authorList>
    </citation>
    <scope>NUCLEOTIDE SEQUENCE [LARGE SCALE GENOMIC DNA]</scope>
    <source>
        <strain evidence="3">SB210</strain>
    </source>
</reference>
<feature type="compositionally biased region" description="Polar residues" evidence="1">
    <location>
        <begin position="1"/>
        <end position="25"/>
    </location>
</feature>
<proteinExistence type="predicted"/>
<dbReference type="GeneID" id="7826018"/>